<dbReference type="STRING" id="67801.A0A1B0ARV2"/>
<reference evidence="2" key="1">
    <citation type="submission" date="2015-01" db="EMBL/GenBank/DDBJ databases">
        <authorList>
            <person name="Aksoy S."/>
            <person name="Warren W."/>
            <person name="Wilson R.K."/>
        </authorList>
    </citation>
    <scope>NUCLEOTIDE SEQUENCE [LARGE SCALE GENOMIC DNA]</scope>
    <source>
        <strain evidence="2">IAEA</strain>
    </source>
</reference>
<dbReference type="VEuPathDB" id="VectorBase:GPPI006273"/>
<proteinExistence type="predicted"/>
<protein>
    <submittedName>
        <fullName evidence="1">Uncharacterized protein</fullName>
    </submittedName>
</protein>
<name>A0A1B0ARV2_9MUSC</name>
<accession>A0A1B0ARV2</accession>
<keyword evidence="2" id="KW-1185">Reference proteome</keyword>
<dbReference type="EnsemblMetazoa" id="GPPI006273-RA">
    <property type="protein sequence ID" value="GPPI006273-PA"/>
    <property type="gene ID" value="GPPI006273"/>
</dbReference>
<organism evidence="1 2">
    <name type="scientific">Glossina palpalis gambiensis</name>
    <dbReference type="NCBI Taxonomy" id="67801"/>
    <lineage>
        <taxon>Eukaryota</taxon>
        <taxon>Metazoa</taxon>
        <taxon>Ecdysozoa</taxon>
        <taxon>Arthropoda</taxon>
        <taxon>Hexapoda</taxon>
        <taxon>Insecta</taxon>
        <taxon>Pterygota</taxon>
        <taxon>Neoptera</taxon>
        <taxon>Endopterygota</taxon>
        <taxon>Diptera</taxon>
        <taxon>Brachycera</taxon>
        <taxon>Muscomorpha</taxon>
        <taxon>Hippoboscoidea</taxon>
        <taxon>Glossinidae</taxon>
        <taxon>Glossina</taxon>
    </lineage>
</organism>
<sequence length="111" mass="12645">MLYFVQRERGKTSSQFVSDIALQVIAARKIQYFFRHRVSSKRLTAYFVLVTPAAAQVACEIVSMTAHLTVQNEPGDKEEKADVDPIDFFNIDWLGEMTRSHALTHTDPQTL</sequence>
<reference evidence="1" key="2">
    <citation type="submission" date="2020-05" db="UniProtKB">
        <authorList>
            <consortium name="EnsemblMetazoa"/>
        </authorList>
    </citation>
    <scope>IDENTIFICATION</scope>
    <source>
        <strain evidence="1">IAEA</strain>
    </source>
</reference>
<dbReference type="AlphaFoldDB" id="A0A1B0ARV2"/>
<dbReference type="EMBL" id="JXJN01002588">
    <property type="status" value="NOT_ANNOTATED_CDS"/>
    <property type="molecule type" value="Genomic_DNA"/>
</dbReference>
<evidence type="ECO:0000313" key="2">
    <source>
        <dbReference type="Proteomes" id="UP000092460"/>
    </source>
</evidence>
<evidence type="ECO:0000313" key="1">
    <source>
        <dbReference type="EnsemblMetazoa" id="GPPI006273-PA"/>
    </source>
</evidence>
<dbReference type="Proteomes" id="UP000092460">
    <property type="component" value="Unassembled WGS sequence"/>
</dbReference>